<name>A0A821KKP1_9BILA</name>
<dbReference type="Proteomes" id="UP000663866">
    <property type="component" value="Unassembled WGS sequence"/>
</dbReference>
<gene>
    <name evidence="2" type="ORF">OVN521_LOCUS49718</name>
</gene>
<protein>
    <submittedName>
        <fullName evidence="2">Uncharacterized protein</fullName>
    </submittedName>
</protein>
<feature type="region of interest" description="Disordered" evidence="1">
    <location>
        <begin position="1"/>
        <end position="26"/>
    </location>
</feature>
<evidence type="ECO:0000313" key="2">
    <source>
        <dbReference type="EMBL" id="CAF4738377.1"/>
    </source>
</evidence>
<feature type="non-terminal residue" evidence="2">
    <location>
        <position position="1"/>
    </location>
</feature>
<evidence type="ECO:0000256" key="1">
    <source>
        <dbReference type="SAM" id="MobiDB-lite"/>
    </source>
</evidence>
<organism evidence="2 3">
    <name type="scientific">Rotaria magnacalcarata</name>
    <dbReference type="NCBI Taxonomy" id="392030"/>
    <lineage>
        <taxon>Eukaryota</taxon>
        <taxon>Metazoa</taxon>
        <taxon>Spiralia</taxon>
        <taxon>Gnathifera</taxon>
        <taxon>Rotifera</taxon>
        <taxon>Eurotatoria</taxon>
        <taxon>Bdelloidea</taxon>
        <taxon>Philodinida</taxon>
        <taxon>Philodinidae</taxon>
        <taxon>Rotaria</taxon>
    </lineage>
</organism>
<comment type="caution">
    <text evidence="2">The sequence shown here is derived from an EMBL/GenBank/DDBJ whole genome shotgun (WGS) entry which is preliminary data.</text>
</comment>
<dbReference type="EMBL" id="CAJOBG010110414">
    <property type="protein sequence ID" value="CAF4738377.1"/>
    <property type="molecule type" value="Genomic_DNA"/>
</dbReference>
<proteinExistence type="predicted"/>
<accession>A0A821KKP1</accession>
<keyword evidence="3" id="KW-1185">Reference proteome</keyword>
<dbReference type="AlphaFoldDB" id="A0A821KKP1"/>
<evidence type="ECO:0000313" key="3">
    <source>
        <dbReference type="Proteomes" id="UP000663866"/>
    </source>
</evidence>
<reference evidence="2" key="1">
    <citation type="submission" date="2021-02" db="EMBL/GenBank/DDBJ databases">
        <authorList>
            <person name="Nowell W R."/>
        </authorList>
    </citation>
    <scope>NUCLEOTIDE SEQUENCE</scope>
</reference>
<sequence length="43" mass="4714">MPTHSLGISTSNENQQQDFTPYAAQSISRDDVEELVNACLDTS</sequence>